<dbReference type="Proteomes" id="UP000001593">
    <property type="component" value="Unassembled WGS sequence"/>
</dbReference>
<dbReference type="InterPro" id="IPR036259">
    <property type="entry name" value="MFS_trans_sf"/>
</dbReference>
<dbReference type="PANTHER" id="PTHR23121:SF10">
    <property type="entry name" value="MAJOR FACILITATOR SUPERFAMILY DOMAIN-CONTAINING PROTEIN 4A"/>
    <property type="match status" value="1"/>
</dbReference>
<feature type="transmembrane region" description="Helical" evidence="4">
    <location>
        <begin position="408"/>
        <end position="434"/>
    </location>
</feature>
<feature type="transmembrane region" description="Helical" evidence="4">
    <location>
        <begin position="481"/>
        <end position="497"/>
    </location>
</feature>
<evidence type="ECO:0000256" key="1">
    <source>
        <dbReference type="ARBA" id="ARBA00022692"/>
    </source>
</evidence>
<dbReference type="InParanoid" id="A7RSZ4"/>
<dbReference type="HOGENOM" id="CLU_425984_0_0_1"/>
<feature type="transmembrane region" description="Helical" evidence="4">
    <location>
        <begin position="260"/>
        <end position="280"/>
    </location>
</feature>
<dbReference type="FunFam" id="1.20.1250.20:FF:000508">
    <property type="entry name" value="Sodium-dependent glucose transporter 1"/>
    <property type="match status" value="1"/>
</dbReference>
<feature type="transmembrane region" description="Helical" evidence="4">
    <location>
        <begin position="538"/>
        <end position="559"/>
    </location>
</feature>
<sequence>MDPFIESSSDDEQEPLFNNEDVEAETFQKKPFKQRVLEIVGDNPRNFKAAMCYCGVFMVFGMSDEVLGPTLLELRCLTGQTITIMSLLFFIHDLCNVFGSTTGGLFADRRFVAMKTGVMNLVWDRGLLPRPFAIHATPLCHPCHTPLPSMPHPFAIHATPLCHPCHTPLPSMPHPFAIPGTFSFVLRAEFSTVLSSHMFNANLLLSIALGVSAVCIIAIPLCRVFVLMLILAGIYGACFGATDTFTTFQLIRMFGKQVSPYLQALHFTYGLGGFITPLVARPFLRDECVYIVNYTTIVDEWPYANSTSGIDNTSTVFFSQESVYRDSHVRWAYWIVALCHLPVIFGLLWLLFTRKLEKLKSTGATQDLSVYGSQTMSNPGYNHHIVALYLNGRSPWLRVFGEDQKPRVIVVTVLTSLILLLYDGLMATFGAYVYSYAVRGAVHMRTDHAAYLNSLFWGALSVGRFLAIGIALYLKPPTMMMIDLIGCLCCAFYMLVMEHSETALWLGTAGVGLFMSSVFPTCIALAEYYIDMTAPVTSVMIMSAALGELLLPLLVGQVFERLGPASFLVIAFCATFVALLIFILLRAIEGRDILGFFWFVWCGQAPSSACNTEHKAPQPNVGTGKAPVFDTVEMNVQASTVPG</sequence>
<name>A7RSZ4_NEMVE</name>
<evidence type="ECO:0000256" key="2">
    <source>
        <dbReference type="ARBA" id="ARBA00022989"/>
    </source>
</evidence>
<evidence type="ECO:0000313" key="5">
    <source>
        <dbReference type="EMBL" id="EDO45308.1"/>
    </source>
</evidence>
<proteinExistence type="predicted"/>
<keyword evidence="3 4" id="KW-0472">Membrane</keyword>
<feature type="transmembrane region" description="Helical" evidence="4">
    <location>
        <begin position="225"/>
        <end position="248"/>
    </location>
</feature>
<keyword evidence="2 4" id="KW-1133">Transmembrane helix</keyword>
<keyword evidence="1 4" id="KW-0812">Transmembrane</keyword>
<evidence type="ECO:0000313" key="6">
    <source>
        <dbReference type="Proteomes" id="UP000001593"/>
    </source>
</evidence>
<feature type="transmembrane region" description="Helical" evidence="4">
    <location>
        <begin position="503"/>
        <end position="526"/>
    </location>
</feature>
<gene>
    <name evidence="5" type="ORF">NEMVEDRAFT_v1g201686</name>
</gene>
<dbReference type="Gene3D" id="1.20.1250.20">
    <property type="entry name" value="MFS general substrate transporter like domains"/>
    <property type="match status" value="1"/>
</dbReference>
<feature type="transmembrane region" description="Helical" evidence="4">
    <location>
        <begin position="565"/>
        <end position="585"/>
    </location>
</feature>
<dbReference type="PhylomeDB" id="A7RSZ4"/>
<accession>A7RSZ4</accession>
<feature type="transmembrane region" description="Helical" evidence="4">
    <location>
        <begin position="331"/>
        <end position="352"/>
    </location>
</feature>
<reference evidence="5 6" key="1">
    <citation type="journal article" date="2007" name="Science">
        <title>Sea anemone genome reveals ancestral eumetazoan gene repertoire and genomic organization.</title>
        <authorList>
            <person name="Putnam N.H."/>
            <person name="Srivastava M."/>
            <person name="Hellsten U."/>
            <person name="Dirks B."/>
            <person name="Chapman J."/>
            <person name="Salamov A."/>
            <person name="Terry A."/>
            <person name="Shapiro H."/>
            <person name="Lindquist E."/>
            <person name="Kapitonov V.V."/>
            <person name="Jurka J."/>
            <person name="Genikhovich G."/>
            <person name="Grigoriev I.V."/>
            <person name="Lucas S.M."/>
            <person name="Steele R.E."/>
            <person name="Finnerty J.R."/>
            <person name="Technau U."/>
            <person name="Martindale M.Q."/>
            <person name="Rokhsar D.S."/>
        </authorList>
    </citation>
    <scope>NUCLEOTIDE SEQUENCE [LARGE SCALE GENOMIC DNA]</scope>
    <source>
        <strain evidence="6">CH2 X CH6</strain>
    </source>
</reference>
<feature type="transmembrane region" description="Helical" evidence="4">
    <location>
        <begin position="199"/>
        <end position="219"/>
    </location>
</feature>
<dbReference type="AlphaFoldDB" id="A7RSZ4"/>
<dbReference type="EMBL" id="DS469536">
    <property type="protein sequence ID" value="EDO45308.1"/>
    <property type="molecule type" value="Genomic_DNA"/>
</dbReference>
<protein>
    <submittedName>
        <fullName evidence="5">Uncharacterized protein</fullName>
    </submittedName>
</protein>
<dbReference type="eggNOG" id="ENOG502QRVK">
    <property type="taxonomic scope" value="Eukaryota"/>
</dbReference>
<dbReference type="PANTHER" id="PTHR23121">
    <property type="entry name" value="SODIUM-DEPENDENT GLUCOSE TRANSPORTER 1"/>
    <property type="match status" value="1"/>
</dbReference>
<evidence type="ECO:0000256" key="3">
    <source>
        <dbReference type="ARBA" id="ARBA00023136"/>
    </source>
</evidence>
<keyword evidence="6" id="KW-1185">Reference proteome</keyword>
<organism evidence="5 6">
    <name type="scientific">Nematostella vectensis</name>
    <name type="common">Starlet sea anemone</name>
    <dbReference type="NCBI Taxonomy" id="45351"/>
    <lineage>
        <taxon>Eukaryota</taxon>
        <taxon>Metazoa</taxon>
        <taxon>Cnidaria</taxon>
        <taxon>Anthozoa</taxon>
        <taxon>Hexacorallia</taxon>
        <taxon>Actiniaria</taxon>
        <taxon>Edwardsiidae</taxon>
        <taxon>Nematostella</taxon>
    </lineage>
</organism>
<feature type="transmembrane region" description="Helical" evidence="4">
    <location>
        <begin position="454"/>
        <end position="474"/>
    </location>
</feature>
<dbReference type="OMA" id="WAYWIVA"/>
<evidence type="ECO:0000256" key="4">
    <source>
        <dbReference type="SAM" id="Phobius"/>
    </source>
</evidence>
<dbReference type="SUPFAM" id="SSF103473">
    <property type="entry name" value="MFS general substrate transporter"/>
    <property type="match status" value="1"/>
</dbReference>